<sequence>MAFKRSTTDHLSDDPIIRGDIAKRVSTAIESNGVPQSDGMGADRPEAHEEPVTPERFPASSVKVIAFVGSFVVLAFVVLGLFSE</sequence>
<comment type="caution">
    <text evidence="3">The sequence shown here is derived from an EMBL/GenBank/DDBJ whole genome shotgun (WGS) entry which is preliminary data.</text>
</comment>
<protein>
    <submittedName>
        <fullName evidence="3">Uncharacterized protein</fullName>
    </submittedName>
</protein>
<keyword evidence="2" id="KW-0812">Transmembrane</keyword>
<keyword evidence="2" id="KW-0472">Membrane</keyword>
<organism evidence="3 4">
    <name type="scientific">Mesorhizobium sanjuanii</name>
    <dbReference type="NCBI Taxonomy" id="2037900"/>
    <lineage>
        <taxon>Bacteria</taxon>
        <taxon>Pseudomonadati</taxon>
        <taxon>Pseudomonadota</taxon>
        <taxon>Alphaproteobacteria</taxon>
        <taxon>Hyphomicrobiales</taxon>
        <taxon>Phyllobacteriaceae</taxon>
        <taxon>Mesorhizobium</taxon>
    </lineage>
</organism>
<dbReference type="AlphaFoldDB" id="A0A2A6F8K0"/>
<feature type="compositionally biased region" description="Basic and acidic residues" evidence="1">
    <location>
        <begin position="41"/>
        <end position="53"/>
    </location>
</feature>
<dbReference type="EMBL" id="NWQG01000211">
    <property type="protein sequence ID" value="PDQ18073.1"/>
    <property type="molecule type" value="Genomic_DNA"/>
</dbReference>
<dbReference type="Proteomes" id="UP000219182">
    <property type="component" value="Unassembled WGS sequence"/>
</dbReference>
<gene>
    <name evidence="3" type="ORF">CN311_26640</name>
</gene>
<feature type="region of interest" description="Disordered" evidence="1">
    <location>
        <begin position="28"/>
        <end position="54"/>
    </location>
</feature>
<evidence type="ECO:0000256" key="1">
    <source>
        <dbReference type="SAM" id="MobiDB-lite"/>
    </source>
</evidence>
<feature type="transmembrane region" description="Helical" evidence="2">
    <location>
        <begin position="64"/>
        <end position="82"/>
    </location>
</feature>
<keyword evidence="4" id="KW-1185">Reference proteome</keyword>
<reference evidence="3 4" key="1">
    <citation type="submission" date="2017-09" db="EMBL/GenBank/DDBJ databases">
        <title>Mesorhizobum sanjuanii sp. nov. isolated from nodules of Lotus tenuis in saline-alkaline lowlands of Flooding Pampa.</title>
        <authorList>
            <person name="Sannazzaro A.I."/>
            <person name="Torres Tejerizo G.A."/>
            <person name="Fontana F."/>
            <person name="Cumpa Velazquez L.M."/>
            <person name="Hansen L."/>
            <person name="Pistorio M."/>
            <person name="Estrella M.J."/>
        </authorList>
    </citation>
    <scope>NUCLEOTIDE SEQUENCE [LARGE SCALE GENOMIC DNA]</scope>
    <source>
        <strain evidence="3 4">BSA136</strain>
    </source>
</reference>
<proteinExistence type="predicted"/>
<accession>A0A2A6F8K0</accession>
<evidence type="ECO:0000256" key="2">
    <source>
        <dbReference type="SAM" id="Phobius"/>
    </source>
</evidence>
<name>A0A2A6F8K0_9HYPH</name>
<keyword evidence="2" id="KW-1133">Transmembrane helix</keyword>
<evidence type="ECO:0000313" key="3">
    <source>
        <dbReference type="EMBL" id="PDQ18073.1"/>
    </source>
</evidence>
<evidence type="ECO:0000313" key="4">
    <source>
        <dbReference type="Proteomes" id="UP000219182"/>
    </source>
</evidence>